<proteinExistence type="predicted"/>
<feature type="region of interest" description="Disordered" evidence="2">
    <location>
        <begin position="169"/>
        <end position="258"/>
    </location>
</feature>
<evidence type="ECO:0000313" key="4">
    <source>
        <dbReference type="Proteomes" id="UP001320420"/>
    </source>
</evidence>
<reference evidence="3 4" key="1">
    <citation type="submission" date="2024-02" db="EMBL/GenBank/DDBJ databases">
        <title>De novo assembly and annotation of 12 fungi associated with fruit tree decline syndrome in Ontario, Canada.</title>
        <authorList>
            <person name="Sulman M."/>
            <person name="Ellouze W."/>
            <person name="Ilyukhin E."/>
        </authorList>
    </citation>
    <scope>NUCLEOTIDE SEQUENCE [LARGE SCALE GENOMIC DNA]</scope>
    <source>
        <strain evidence="3 4">M11/M66-122</strain>
    </source>
</reference>
<feature type="coiled-coil region" evidence="1">
    <location>
        <begin position="63"/>
        <end position="90"/>
    </location>
</feature>
<feature type="compositionally biased region" description="Low complexity" evidence="2">
    <location>
        <begin position="191"/>
        <end position="205"/>
    </location>
</feature>
<dbReference type="EMBL" id="JAKJXP020000070">
    <property type="protein sequence ID" value="KAK7750104.1"/>
    <property type="molecule type" value="Genomic_DNA"/>
</dbReference>
<accession>A0AAN9UVS6</accession>
<protein>
    <submittedName>
        <fullName evidence="3">Uncharacterized protein</fullName>
    </submittedName>
</protein>
<dbReference type="Proteomes" id="UP001320420">
    <property type="component" value="Unassembled WGS sequence"/>
</dbReference>
<organism evidence="3 4">
    <name type="scientific">Diatrype stigma</name>
    <dbReference type="NCBI Taxonomy" id="117547"/>
    <lineage>
        <taxon>Eukaryota</taxon>
        <taxon>Fungi</taxon>
        <taxon>Dikarya</taxon>
        <taxon>Ascomycota</taxon>
        <taxon>Pezizomycotina</taxon>
        <taxon>Sordariomycetes</taxon>
        <taxon>Xylariomycetidae</taxon>
        <taxon>Xylariales</taxon>
        <taxon>Diatrypaceae</taxon>
        <taxon>Diatrype</taxon>
    </lineage>
</organism>
<evidence type="ECO:0000256" key="1">
    <source>
        <dbReference type="SAM" id="Coils"/>
    </source>
</evidence>
<feature type="compositionally biased region" description="Basic and acidic residues" evidence="2">
    <location>
        <begin position="206"/>
        <end position="218"/>
    </location>
</feature>
<feature type="compositionally biased region" description="Polar residues" evidence="2">
    <location>
        <begin position="113"/>
        <end position="124"/>
    </location>
</feature>
<feature type="compositionally biased region" description="Polar residues" evidence="2">
    <location>
        <begin position="234"/>
        <end position="252"/>
    </location>
</feature>
<evidence type="ECO:0000256" key="2">
    <source>
        <dbReference type="SAM" id="MobiDB-lite"/>
    </source>
</evidence>
<keyword evidence="4" id="KW-1185">Reference proteome</keyword>
<gene>
    <name evidence="3" type="ORF">SLS62_007972</name>
</gene>
<feature type="region of interest" description="Disordered" evidence="2">
    <location>
        <begin position="112"/>
        <end position="134"/>
    </location>
</feature>
<keyword evidence="1" id="KW-0175">Coiled coil</keyword>
<sequence length="258" mass="28281">MDPSGSQVLRGAVDANLETAVSFEEKQIKVRRDHKKATAMVKLSNDFSAQFKLKVEEVFAAIDKDASAKLEQLAKKTRRLEEEADDVHSKLRGNAFLNLPDIQSILLAHFPRGNQSQPTPTTANLPVDLTADDEPIQGSIDLNAKAGTKRKATESPCDLDLQNMALTARKNTLRKPTPVLNQSLFGPDFRTYNAGTTSSSTNGHTSESRKTPDRDHSEPAGPPSSPPRTRKSGQHTSDNNAKQYYQNVGVSRTSKKKS</sequence>
<name>A0AAN9UVS6_9PEZI</name>
<dbReference type="AlphaFoldDB" id="A0AAN9UVS6"/>
<comment type="caution">
    <text evidence="3">The sequence shown here is derived from an EMBL/GenBank/DDBJ whole genome shotgun (WGS) entry which is preliminary data.</text>
</comment>
<evidence type="ECO:0000313" key="3">
    <source>
        <dbReference type="EMBL" id="KAK7750104.1"/>
    </source>
</evidence>